<keyword evidence="2" id="KW-1185">Reference proteome</keyword>
<evidence type="ECO:0000313" key="2">
    <source>
        <dbReference type="Proteomes" id="UP000027265"/>
    </source>
</evidence>
<dbReference type="Proteomes" id="UP000027265">
    <property type="component" value="Unassembled WGS sequence"/>
</dbReference>
<dbReference type="InParanoid" id="A0A067Q4M6"/>
<gene>
    <name evidence="1" type="ORF">JAAARDRAFT_66972</name>
</gene>
<organism evidence="1 2">
    <name type="scientific">Jaapia argillacea MUCL 33604</name>
    <dbReference type="NCBI Taxonomy" id="933084"/>
    <lineage>
        <taxon>Eukaryota</taxon>
        <taxon>Fungi</taxon>
        <taxon>Dikarya</taxon>
        <taxon>Basidiomycota</taxon>
        <taxon>Agaricomycotina</taxon>
        <taxon>Agaricomycetes</taxon>
        <taxon>Agaricomycetidae</taxon>
        <taxon>Jaapiales</taxon>
        <taxon>Jaapiaceae</taxon>
        <taxon>Jaapia</taxon>
    </lineage>
</organism>
<sequence>MFSRQTRADIRSLSLVLASRGQGWETARVLYSVVMSLSNVSPFTPLALARSPPRVSPKKTCSQAPLQPLVLAASQWQRRGLRRTLMGRQSSSADPMSFLHRQPILTPSFYGIGMRLGRTRSVPITITVIAHP</sequence>
<dbReference type="HOGENOM" id="CLU_1922069_0_0_1"/>
<feature type="non-terminal residue" evidence="1">
    <location>
        <position position="132"/>
    </location>
</feature>
<reference evidence="2" key="1">
    <citation type="journal article" date="2014" name="Proc. Natl. Acad. Sci. U.S.A.">
        <title>Extensive sampling of basidiomycete genomes demonstrates inadequacy of the white-rot/brown-rot paradigm for wood decay fungi.</title>
        <authorList>
            <person name="Riley R."/>
            <person name="Salamov A.A."/>
            <person name="Brown D.W."/>
            <person name="Nagy L.G."/>
            <person name="Floudas D."/>
            <person name="Held B.W."/>
            <person name="Levasseur A."/>
            <person name="Lombard V."/>
            <person name="Morin E."/>
            <person name="Otillar R."/>
            <person name="Lindquist E.A."/>
            <person name="Sun H."/>
            <person name="LaButti K.M."/>
            <person name="Schmutz J."/>
            <person name="Jabbour D."/>
            <person name="Luo H."/>
            <person name="Baker S.E."/>
            <person name="Pisabarro A.G."/>
            <person name="Walton J.D."/>
            <person name="Blanchette R.A."/>
            <person name="Henrissat B."/>
            <person name="Martin F."/>
            <person name="Cullen D."/>
            <person name="Hibbett D.S."/>
            <person name="Grigoriev I.V."/>
        </authorList>
    </citation>
    <scope>NUCLEOTIDE SEQUENCE [LARGE SCALE GENOMIC DNA]</scope>
    <source>
        <strain evidence="2">MUCL 33604</strain>
    </source>
</reference>
<proteinExistence type="predicted"/>
<dbReference type="EMBL" id="KL197712">
    <property type="protein sequence ID" value="KDQ62008.1"/>
    <property type="molecule type" value="Genomic_DNA"/>
</dbReference>
<protein>
    <submittedName>
        <fullName evidence="1">Uncharacterized protein</fullName>
    </submittedName>
</protein>
<accession>A0A067Q4M6</accession>
<evidence type="ECO:0000313" key="1">
    <source>
        <dbReference type="EMBL" id="KDQ62008.1"/>
    </source>
</evidence>
<name>A0A067Q4M6_9AGAM</name>
<dbReference type="AlphaFoldDB" id="A0A067Q4M6"/>